<evidence type="ECO:0000313" key="1">
    <source>
        <dbReference type="EMBL" id="TDB62396.1"/>
    </source>
</evidence>
<name>A0A1H2NMT2_PSEVA</name>
<gene>
    <name evidence="1" type="ORF">EIY72_13840</name>
</gene>
<dbReference type="STRING" id="95300.SAMN05216558_2605"/>
<proteinExistence type="predicted"/>
<protein>
    <submittedName>
        <fullName evidence="1">DUF3313 domain-containing protein</fullName>
    </submittedName>
</protein>
<dbReference type="RefSeq" id="WP_093222636.1">
    <property type="nucleotide sequence ID" value="NZ_LT629803.1"/>
</dbReference>
<comment type="caution">
    <text evidence="1">The sequence shown here is derived from an EMBL/GenBank/DDBJ whole genome shotgun (WGS) entry which is preliminary data.</text>
</comment>
<reference evidence="2" key="1">
    <citation type="journal article" date="2019" name="bioRxiv">
        <title>Bacterially produced spermidine induces plant systemic susceptibility to pathogens.</title>
        <authorList>
            <person name="Melnyk R.A."/>
            <person name="Beskrovnaya P.A."/>
            <person name="Liu Z."/>
            <person name="Song Y."/>
            <person name="Haney C.H."/>
        </authorList>
    </citation>
    <scope>NUCLEOTIDE SEQUENCE [LARGE SCALE GENOMIC DNA]</scope>
    <source>
        <strain evidence="2">Dha-51</strain>
    </source>
</reference>
<accession>A0A1H2NMT2</accession>
<dbReference type="Proteomes" id="UP000295254">
    <property type="component" value="Unassembled WGS sequence"/>
</dbReference>
<keyword evidence="2" id="KW-1185">Reference proteome</keyword>
<dbReference type="AlphaFoldDB" id="A0A1H2NMT2"/>
<dbReference type="InterPro" id="IPR021747">
    <property type="entry name" value="DUF3313"/>
</dbReference>
<dbReference type="Pfam" id="PF11769">
    <property type="entry name" value="DUF3313"/>
    <property type="match status" value="1"/>
</dbReference>
<organism evidence="1 2">
    <name type="scientific">Pseudomonas vancouverensis</name>
    <dbReference type="NCBI Taxonomy" id="95300"/>
    <lineage>
        <taxon>Bacteria</taxon>
        <taxon>Pseudomonadati</taxon>
        <taxon>Pseudomonadota</taxon>
        <taxon>Gammaproteobacteria</taxon>
        <taxon>Pseudomonadales</taxon>
        <taxon>Pseudomonadaceae</taxon>
        <taxon>Pseudomonas</taxon>
    </lineage>
</organism>
<sequence length="225" mass="24934">MTLARKLFVSVALAGLLLGGCTSQVTEREQYSGFLSNYNNLEEVTTTSGEKALRWVNPAWNPNAYDTIAFRTLEFYPAPKPNEQVNRQTLAELQDFMSRKAKLALGQKYQRVSNVAAAPAGSRPLILRAAITGVSASNEGMKWYEIMPIAAVVGATQAATGHRDQDTNLFIEAEFIDGRTHQTMAKVVRKVFGSQLENESQKITTKDFKAAIEKLSVDLKTFIQR</sequence>
<evidence type="ECO:0000313" key="2">
    <source>
        <dbReference type="Proteomes" id="UP000295254"/>
    </source>
</evidence>
<dbReference type="OrthoDB" id="6192874at2"/>
<dbReference type="PROSITE" id="PS51257">
    <property type="entry name" value="PROKAR_LIPOPROTEIN"/>
    <property type="match status" value="1"/>
</dbReference>
<dbReference type="EMBL" id="RRZK01000018">
    <property type="protein sequence ID" value="TDB62396.1"/>
    <property type="molecule type" value="Genomic_DNA"/>
</dbReference>